<feature type="signal peptide" evidence="7">
    <location>
        <begin position="1"/>
        <end position="26"/>
    </location>
</feature>
<organism evidence="8 9">
    <name type="scientific">Sodiomyces alkalinus (strain CBS 110278 / VKM F-3762 / F11)</name>
    <name type="common">Alkaliphilic filamentous fungus</name>
    <dbReference type="NCBI Taxonomy" id="1314773"/>
    <lineage>
        <taxon>Eukaryota</taxon>
        <taxon>Fungi</taxon>
        <taxon>Dikarya</taxon>
        <taxon>Ascomycota</taxon>
        <taxon>Pezizomycotina</taxon>
        <taxon>Sordariomycetes</taxon>
        <taxon>Hypocreomycetidae</taxon>
        <taxon>Glomerellales</taxon>
        <taxon>Plectosphaerellaceae</taxon>
        <taxon>Sodiomyces</taxon>
    </lineage>
</organism>
<name>A0A3N2QAM7_SODAK</name>
<keyword evidence="5" id="KW-0325">Glycoprotein</keyword>
<protein>
    <submittedName>
        <fullName evidence="8">Alpha/beta-hydrolase</fullName>
    </submittedName>
</protein>
<dbReference type="InterPro" id="IPR001563">
    <property type="entry name" value="Peptidase_S10"/>
</dbReference>
<evidence type="ECO:0000313" key="8">
    <source>
        <dbReference type="EMBL" id="ROT43715.1"/>
    </source>
</evidence>
<proteinExistence type="inferred from homology"/>
<keyword evidence="7" id="KW-0732">Signal</keyword>
<dbReference type="GeneID" id="39581111"/>
<evidence type="ECO:0000256" key="4">
    <source>
        <dbReference type="ARBA" id="ARBA00022801"/>
    </source>
</evidence>
<dbReference type="SUPFAM" id="SSF53474">
    <property type="entry name" value="alpha/beta-Hydrolases"/>
    <property type="match status" value="1"/>
</dbReference>
<dbReference type="OrthoDB" id="443318at2759"/>
<dbReference type="AlphaFoldDB" id="A0A3N2QAM7"/>
<keyword evidence="9" id="KW-1185">Reference proteome</keyword>
<dbReference type="PRINTS" id="PR00724">
    <property type="entry name" value="CRBOXYPTASEC"/>
</dbReference>
<gene>
    <name evidence="8" type="ORF">SODALDRAFT_336937</name>
</gene>
<feature type="chain" id="PRO_5018027277" evidence="7">
    <location>
        <begin position="27"/>
        <end position="563"/>
    </location>
</feature>
<dbReference type="PANTHER" id="PTHR11802">
    <property type="entry name" value="SERINE PROTEASE FAMILY S10 SERINE CARBOXYPEPTIDASE"/>
    <property type="match status" value="1"/>
</dbReference>
<dbReference type="GO" id="GO:0004185">
    <property type="term" value="F:serine-type carboxypeptidase activity"/>
    <property type="evidence" value="ECO:0007669"/>
    <property type="project" value="InterPro"/>
</dbReference>
<keyword evidence="2" id="KW-0121">Carboxypeptidase</keyword>
<evidence type="ECO:0000256" key="7">
    <source>
        <dbReference type="SAM" id="SignalP"/>
    </source>
</evidence>
<dbReference type="PANTHER" id="PTHR11802:SF64">
    <property type="entry name" value="CARBOXYPEPTIDASE"/>
    <property type="match status" value="1"/>
</dbReference>
<evidence type="ECO:0000256" key="3">
    <source>
        <dbReference type="ARBA" id="ARBA00022670"/>
    </source>
</evidence>
<keyword evidence="3" id="KW-0645">Protease</keyword>
<reference evidence="8 9" key="1">
    <citation type="journal article" date="2018" name="Mol. Ecol.">
        <title>The obligate alkalophilic soda-lake fungus Sodiomyces alkalinus has shifted to a protein diet.</title>
        <authorList>
            <person name="Grum-Grzhimaylo A.A."/>
            <person name="Falkoski D.L."/>
            <person name="van den Heuvel J."/>
            <person name="Valero-Jimenez C.A."/>
            <person name="Min B."/>
            <person name="Choi I.G."/>
            <person name="Lipzen A."/>
            <person name="Daum C.G."/>
            <person name="Aanen D.K."/>
            <person name="Tsang A."/>
            <person name="Henrissat B."/>
            <person name="Bilanenko E.N."/>
            <person name="de Vries R.P."/>
            <person name="van Kan J.A.L."/>
            <person name="Grigoriev I.V."/>
            <person name="Debets A.J.M."/>
        </authorList>
    </citation>
    <scope>NUCLEOTIDE SEQUENCE [LARGE SCALE GENOMIC DNA]</scope>
    <source>
        <strain evidence="8 9">F11</strain>
    </source>
</reference>
<dbReference type="Pfam" id="PF00450">
    <property type="entry name" value="Peptidase_S10"/>
    <property type="match status" value="2"/>
</dbReference>
<dbReference type="GO" id="GO:0000324">
    <property type="term" value="C:fungal-type vacuole"/>
    <property type="evidence" value="ECO:0007669"/>
    <property type="project" value="TreeGrafter"/>
</dbReference>
<evidence type="ECO:0000313" key="9">
    <source>
        <dbReference type="Proteomes" id="UP000272025"/>
    </source>
</evidence>
<evidence type="ECO:0000256" key="2">
    <source>
        <dbReference type="ARBA" id="ARBA00022645"/>
    </source>
</evidence>
<dbReference type="EMBL" id="ML119051">
    <property type="protein sequence ID" value="ROT43715.1"/>
    <property type="molecule type" value="Genomic_DNA"/>
</dbReference>
<dbReference type="RefSeq" id="XP_028471521.1">
    <property type="nucleotide sequence ID" value="XM_028612633.1"/>
</dbReference>
<dbReference type="GO" id="GO:0006508">
    <property type="term" value="P:proteolysis"/>
    <property type="evidence" value="ECO:0007669"/>
    <property type="project" value="UniProtKB-KW"/>
</dbReference>
<feature type="compositionally biased region" description="Low complexity" evidence="6">
    <location>
        <begin position="486"/>
        <end position="497"/>
    </location>
</feature>
<evidence type="ECO:0000256" key="5">
    <source>
        <dbReference type="ARBA" id="ARBA00023180"/>
    </source>
</evidence>
<dbReference type="Proteomes" id="UP000272025">
    <property type="component" value="Unassembled WGS sequence"/>
</dbReference>
<evidence type="ECO:0000256" key="6">
    <source>
        <dbReference type="SAM" id="MobiDB-lite"/>
    </source>
</evidence>
<accession>A0A3N2QAM7</accession>
<dbReference type="InterPro" id="IPR029058">
    <property type="entry name" value="AB_hydrolase_fold"/>
</dbReference>
<dbReference type="Gene3D" id="3.40.50.1820">
    <property type="entry name" value="alpha/beta hydrolase"/>
    <property type="match status" value="1"/>
</dbReference>
<evidence type="ECO:0000256" key="1">
    <source>
        <dbReference type="ARBA" id="ARBA00009431"/>
    </source>
</evidence>
<comment type="similarity">
    <text evidence="1">Belongs to the peptidase S10 family.</text>
</comment>
<sequence length="563" mass="61571">MKLRAWPMALMVHLLHVTVFAKVCSASSTRPRVSVRQTSGLCETTPNVKSYSGYVALPPTTNFPYEQNLFFWFFESRQDPRNDPLVLWINGGPGSPSIGQALGSNGPCRVLDDSKTTKLNEWSWNNRANLLYIDQPVQTGFSYDTVVNGRMDLLTGNIFPDGADVPPEGSILFDGTFSSQDPRQTVNTTQNAARVIGGHWAPAIASHFNTQSDSLASSNPVSPTERLCPRPRPRPIRVATLGLIAPFIDVLVQNSALTYAYNNTYEIEIFDQDTVANITATFNAEGGCRNLTEACRATVAAQDPDGWGNAPAAWEICAFAFQTCYALTELPYSAQGRDPFDITQSAAERFPPPYALGFLNRENVQNFFITGDFLVSFAPTIESLLNVDIPVTLIYGDRDWRSNWFGGEDLSLALAHRGAAAFAAAGDDDGPVRRRGYTRQHGRFSFTVLRQAGHEAPYYQPDAAYAVFQRDLDGVDIATGRTPVAPGSSGYSTSGPSDIRGVKASRPSGPRPLFCYVAGRSLPAGSCSEEQIAALRDGSAVVEDFVVVNPPWRSPWRRGRERA</sequence>
<feature type="region of interest" description="Disordered" evidence="6">
    <location>
        <begin position="480"/>
        <end position="505"/>
    </location>
</feature>
<keyword evidence="4 8" id="KW-0378">Hydrolase</keyword>